<dbReference type="Proteomes" id="UP000324222">
    <property type="component" value="Unassembled WGS sequence"/>
</dbReference>
<proteinExistence type="predicted"/>
<feature type="region of interest" description="Disordered" evidence="1">
    <location>
        <begin position="60"/>
        <end position="82"/>
    </location>
</feature>
<reference evidence="2 3" key="1">
    <citation type="submission" date="2019-05" db="EMBL/GenBank/DDBJ databases">
        <title>Another draft genome of Portunus trituberculatus and its Hox gene families provides insights of decapod evolution.</title>
        <authorList>
            <person name="Jeong J.-H."/>
            <person name="Song I."/>
            <person name="Kim S."/>
            <person name="Choi T."/>
            <person name="Kim D."/>
            <person name="Ryu S."/>
            <person name="Kim W."/>
        </authorList>
    </citation>
    <scope>NUCLEOTIDE SEQUENCE [LARGE SCALE GENOMIC DNA]</scope>
    <source>
        <tissue evidence="2">Muscle</tissue>
    </source>
</reference>
<sequence>MSSDQSCSFVTFDETDMGYEHRRQNAVGLVALASQRPTSGLTAPYSYPLITSHAWHNPHPTPAPFHTHHNAAGGGRWETGGGRWETCGGPVGQWTQKLL</sequence>
<protein>
    <submittedName>
        <fullName evidence="2">Uncharacterized protein</fullName>
    </submittedName>
</protein>
<keyword evidence="3" id="KW-1185">Reference proteome</keyword>
<dbReference type="AlphaFoldDB" id="A0A5B7CT73"/>
<name>A0A5B7CT73_PORTR</name>
<evidence type="ECO:0000256" key="1">
    <source>
        <dbReference type="SAM" id="MobiDB-lite"/>
    </source>
</evidence>
<evidence type="ECO:0000313" key="3">
    <source>
        <dbReference type="Proteomes" id="UP000324222"/>
    </source>
</evidence>
<gene>
    <name evidence="2" type="ORF">E2C01_005036</name>
</gene>
<feature type="compositionally biased region" description="Gly residues" evidence="1">
    <location>
        <begin position="72"/>
        <end position="82"/>
    </location>
</feature>
<comment type="caution">
    <text evidence="2">The sequence shown here is derived from an EMBL/GenBank/DDBJ whole genome shotgun (WGS) entry which is preliminary data.</text>
</comment>
<dbReference type="EMBL" id="VSRR010000211">
    <property type="protein sequence ID" value="MPC12348.1"/>
    <property type="molecule type" value="Genomic_DNA"/>
</dbReference>
<evidence type="ECO:0000313" key="2">
    <source>
        <dbReference type="EMBL" id="MPC12348.1"/>
    </source>
</evidence>
<accession>A0A5B7CT73</accession>
<organism evidence="2 3">
    <name type="scientific">Portunus trituberculatus</name>
    <name type="common">Swimming crab</name>
    <name type="synonym">Neptunus trituberculatus</name>
    <dbReference type="NCBI Taxonomy" id="210409"/>
    <lineage>
        <taxon>Eukaryota</taxon>
        <taxon>Metazoa</taxon>
        <taxon>Ecdysozoa</taxon>
        <taxon>Arthropoda</taxon>
        <taxon>Crustacea</taxon>
        <taxon>Multicrustacea</taxon>
        <taxon>Malacostraca</taxon>
        <taxon>Eumalacostraca</taxon>
        <taxon>Eucarida</taxon>
        <taxon>Decapoda</taxon>
        <taxon>Pleocyemata</taxon>
        <taxon>Brachyura</taxon>
        <taxon>Eubrachyura</taxon>
        <taxon>Portunoidea</taxon>
        <taxon>Portunidae</taxon>
        <taxon>Portuninae</taxon>
        <taxon>Portunus</taxon>
    </lineage>
</organism>